<proteinExistence type="predicted"/>
<evidence type="ECO:0000313" key="2">
    <source>
        <dbReference type="Proteomes" id="UP000515156"/>
    </source>
</evidence>
<dbReference type="AlphaFoldDB" id="A0A6P7Z6I3"/>
<feature type="compositionally biased region" description="Basic residues" evidence="1">
    <location>
        <begin position="7"/>
        <end position="17"/>
    </location>
</feature>
<dbReference type="OrthoDB" id="9394117at2759"/>
<sequence>MEESTKPKKRVAQRKRSASICSPQSPEGQAAIKHTLHRGNSFTFLTPGPYWDLTLKRKQREKDDDDALSVCSLEIKMATTHQLLDSSAAAKGKKIIR</sequence>
<keyword evidence="2" id="KW-1185">Reference proteome</keyword>
<protein>
    <submittedName>
        <fullName evidence="3">Neuroepithelial cell-transforming gene 1 protein-like isoform X1</fullName>
    </submittedName>
</protein>
<dbReference type="GeneID" id="115478772"/>
<feature type="region of interest" description="Disordered" evidence="1">
    <location>
        <begin position="1"/>
        <end position="29"/>
    </location>
</feature>
<evidence type="ECO:0000313" key="3">
    <source>
        <dbReference type="RefSeq" id="XP_030072231.1"/>
    </source>
</evidence>
<name>A0A6P7Z6I3_9AMPH</name>
<dbReference type="RefSeq" id="XP_030072231.1">
    <property type="nucleotide sequence ID" value="XM_030216371.1"/>
</dbReference>
<evidence type="ECO:0000256" key="1">
    <source>
        <dbReference type="SAM" id="MobiDB-lite"/>
    </source>
</evidence>
<organism evidence="2 3">
    <name type="scientific">Microcaecilia unicolor</name>
    <dbReference type="NCBI Taxonomy" id="1415580"/>
    <lineage>
        <taxon>Eukaryota</taxon>
        <taxon>Metazoa</taxon>
        <taxon>Chordata</taxon>
        <taxon>Craniata</taxon>
        <taxon>Vertebrata</taxon>
        <taxon>Euteleostomi</taxon>
        <taxon>Amphibia</taxon>
        <taxon>Gymnophiona</taxon>
        <taxon>Siphonopidae</taxon>
        <taxon>Microcaecilia</taxon>
    </lineage>
</organism>
<dbReference type="InParanoid" id="A0A6P7Z6I3"/>
<accession>A0A6P7Z6I3</accession>
<reference evidence="3" key="1">
    <citation type="submission" date="2025-08" db="UniProtKB">
        <authorList>
            <consortium name="RefSeq"/>
        </authorList>
    </citation>
    <scope>IDENTIFICATION</scope>
</reference>
<gene>
    <name evidence="3" type="primary">LOC115478772</name>
</gene>
<dbReference type="KEGG" id="muo:115478772"/>
<dbReference type="Proteomes" id="UP000515156">
    <property type="component" value="Chromosome 10"/>
</dbReference>